<comment type="caution">
    <text evidence="8">The sequence shown here is derived from an EMBL/GenBank/DDBJ whole genome shotgun (WGS) entry which is preliminary data.</text>
</comment>
<comment type="similarity">
    <text evidence="6">Belongs to the peptidase M3 family.</text>
</comment>
<keyword evidence="1 6" id="KW-0645">Protease</keyword>
<sequence length="630" mass="74579">MNINSNNLVNAPLKWDLEEVLEGKTLDEWMIELEKLQASILERYSVNLFKNLDDLVEFHRIFRELNIVSSRIQTYLHNHKNTDLTEPKWFIKEQEFIHKTIPFSQALSTFQSYAIKNKKTILSFYSEPKFAHLRRYYEVLFKYQSRRLPSLVAKYEETKAPLASAYYEIFNILSEKDFLLKDIPDSEGNTFTVGNYAEYILHMKKEDEIFRKNLFTSYVEFLDQKKESLHKLLYYQFLAWNIGAKNISFKTGYVESALYADEIPKRFLLNLYRNMKQFQPDIQKFRNIRRKVIEKVWGIDSFQEWDGYLELKDPSGKQITFEIEESKQVVLTALQVLGKEYIDSLNLMFSSKWIDWKPNPPHKISGAYFSGGAYRLKGKYVLLNYNGYFDDLLTLAHELGHAVHDIEIDKKDTYYFDPTIFVAEIPSILNEILVQYHLLAKYRKEGDKFKQFYILDHLLNTFVSTSVVQLGYSEWEYKFSEKIANNEFWDLEESVKEYAEIVKSYWGTTPTENPELRQKSLYRIFSIPHFYSGILYVYKYAVGMLTSVLLAERITSEEEREQALSDYFSFLSAGNSLTNLESLDSLSVDLMSAREYRRINQIFNGWLKEYAKLARELYEVKIQSPSNWRS</sequence>
<keyword evidence="3 6" id="KW-0378">Hydrolase</keyword>
<dbReference type="GO" id="GO:0046872">
    <property type="term" value="F:metal ion binding"/>
    <property type="evidence" value="ECO:0007669"/>
    <property type="project" value="UniProtKB-UniRule"/>
</dbReference>
<dbReference type="SUPFAM" id="SSF55486">
    <property type="entry name" value="Metalloproteases ('zincins'), catalytic domain"/>
    <property type="match status" value="1"/>
</dbReference>
<keyword evidence="5 6" id="KW-0482">Metalloprotease</keyword>
<feature type="domain" description="Peptidase M3A/M3B catalytic" evidence="7">
    <location>
        <begin position="202"/>
        <end position="599"/>
    </location>
</feature>
<evidence type="ECO:0000313" key="9">
    <source>
        <dbReference type="Proteomes" id="UP000249762"/>
    </source>
</evidence>
<evidence type="ECO:0000256" key="2">
    <source>
        <dbReference type="ARBA" id="ARBA00022723"/>
    </source>
</evidence>
<dbReference type="GO" id="GO:0004222">
    <property type="term" value="F:metalloendopeptidase activity"/>
    <property type="evidence" value="ECO:0007669"/>
    <property type="project" value="InterPro"/>
</dbReference>
<evidence type="ECO:0000259" key="7">
    <source>
        <dbReference type="Pfam" id="PF01432"/>
    </source>
</evidence>
<dbReference type="Proteomes" id="UP000249762">
    <property type="component" value="Unassembled WGS sequence"/>
</dbReference>
<accession>A0A328PW62</accession>
<dbReference type="InterPro" id="IPR001567">
    <property type="entry name" value="Pept_M3A_M3B_dom"/>
</dbReference>
<dbReference type="Gene3D" id="1.10.1370.20">
    <property type="entry name" value="Oligoendopeptidase f, C-terminal domain"/>
    <property type="match status" value="1"/>
</dbReference>
<protein>
    <submittedName>
        <fullName evidence="8">Oligoendopeptidase F</fullName>
    </submittedName>
</protein>
<evidence type="ECO:0000256" key="4">
    <source>
        <dbReference type="ARBA" id="ARBA00022833"/>
    </source>
</evidence>
<dbReference type="OrthoDB" id="9766487at2"/>
<dbReference type="EMBL" id="QKVO01000001">
    <property type="protein sequence ID" value="RAO95379.1"/>
    <property type="molecule type" value="Genomic_DNA"/>
</dbReference>
<dbReference type="InterPro" id="IPR042088">
    <property type="entry name" value="OligoPept_F_C"/>
</dbReference>
<evidence type="ECO:0000256" key="3">
    <source>
        <dbReference type="ARBA" id="ARBA00022801"/>
    </source>
</evidence>
<evidence type="ECO:0000313" key="8">
    <source>
        <dbReference type="EMBL" id="RAO95379.1"/>
    </source>
</evidence>
<dbReference type="Pfam" id="PF01432">
    <property type="entry name" value="Peptidase_M3"/>
    <property type="match status" value="1"/>
</dbReference>
<dbReference type="Gene3D" id="1.20.140.70">
    <property type="entry name" value="Oligopeptidase f, N-terminal domain"/>
    <property type="match status" value="1"/>
</dbReference>
<reference evidence="9" key="1">
    <citation type="submission" date="2018-06" db="EMBL/GenBank/DDBJ databases">
        <authorList>
            <person name="Martinez Ocampo F."/>
            <person name="Quiroz Castaneda R.E."/>
            <person name="Rojas Lopez X."/>
        </authorList>
    </citation>
    <scope>NUCLEOTIDE SEQUENCE [LARGE SCALE GENOMIC DNA]</scope>
    <source>
        <strain evidence="9">INIFAP02</strain>
    </source>
</reference>
<gene>
    <name evidence="8" type="ORF">DNK47_00560</name>
</gene>
<name>A0A328PW62_9MOLU</name>
<evidence type="ECO:0000256" key="6">
    <source>
        <dbReference type="RuleBase" id="RU003435"/>
    </source>
</evidence>
<keyword evidence="4 6" id="KW-0862">Zinc</keyword>
<organism evidence="8 9">
    <name type="scientific">Mycoplasma wenyonii</name>
    <dbReference type="NCBI Taxonomy" id="65123"/>
    <lineage>
        <taxon>Bacteria</taxon>
        <taxon>Bacillati</taxon>
        <taxon>Mycoplasmatota</taxon>
        <taxon>Mollicutes</taxon>
        <taxon>Mycoplasmataceae</taxon>
        <taxon>Mycoplasma</taxon>
    </lineage>
</organism>
<evidence type="ECO:0000256" key="1">
    <source>
        <dbReference type="ARBA" id="ARBA00022670"/>
    </source>
</evidence>
<evidence type="ECO:0000256" key="5">
    <source>
        <dbReference type="ARBA" id="ARBA00023049"/>
    </source>
</evidence>
<proteinExistence type="inferred from homology"/>
<keyword evidence="2 6" id="KW-0479">Metal-binding</keyword>
<comment type="cofactor">
    <cofactor evidence="6">
        <name>Zn(2+)</name>
        <dbReference type="ChEBI" id="CHEBI:29105"/>
    </cofactor>
    <text evidence="6">Binds 1 zinc ion.</text>
</comment>
<dbReference type="AlphaFoldDB" id="A0A328PW62"/>
<keyword evidence="9" id="KW-1185">Reference proteome</keyword>
<dbReference type="GO" id="GO:0006508">
    <property type="term" value="P:proteolysis"/>
    <property type="evidence" value="ECO:0007669"/>
    <property type="project" value="UniProtKB-KW"/>
</dbReference>